<dbReference type="Proteomes" id="UP000268192">
    <property type="component" value="Chromosome"/>
</dbReference>
<gene>
    <name evidence="1" type="ORF">D5400_04460</name>
</gene>
<evidence type="ECO:0000313" key="2">
    <source>
        <dbReference type="Proteomes" id="UP000268192"/>
    </source>
</evidence>
<proteinExistence type="predicted"/>
<reference evidence="1 2" key="1">
    <citation type="submission" date="2018-09" db="EMBL/GenBank/DDBJ databases">
        <title>Marinorhizobium profundi gen. nov., sp. nov., isolated from a deep-sea sediment sample from the New Britain Trench and proposal of Marinorhizobiaceae fam. nov. in the order Rhizobiales of the class Alphaproteobacteria.</title>
        <authorList>
            <person name="Cao J."/>
        </authorList>
    </citation>
    <scope>NUCLEOTIDE SEQUENCE [LARGE SCALE GENOMIC DNA]</scope>
    <source>
        <strain evidence="1 2">WS11</strain>
    </source>
</reference>
<sequence>MNDNDRIGAEISRVMNDARNDNAPVQVNDLVAALALRFQLDALIIEQMIIDEATIGGIALEFGNRHN</sequence>
<dbReference type="RefSeq" id="WP_126008045.1">
    <property type="nucleotide sequence ID" value="NZ_CP032509.1"/>
</dbReference>
<keyword evidence="2" id="KW-1185">Reference proteome</keyword>
<dbReference type="AlphaFoldDB" id="A0A3S9B0Y3"/>
<accession>A0A3S9B0Y3</accession>
<dbReference type="OrthoDB" id="9869638at2"/>
<dbReference type="EMBL" id="CP032509">
    <property type="protein sequence ID" value="AZN70623.1"/>
    <property type="molecule type" value="Genomic_DNA"/>
</dbReference>
<protein>
    <submittedName>
        <fullName evidence="1">Uncharacterized protein</fullName>
    </submittedName>
</protein>
<name>A0A3S9B0Y3_9HYPH</name>
<dbReference type="KEGG" id="abaw:D5400_04460"/>
<evidence type="ECO:0000313" key="1">
    <source>
        <dbReference type="EMBL" id="AZN70623.1"/>
    </source>
</evidence>
<organism evidence="1 2">
    <name type="scientific">Georhizobium profundi</name>
    <dbReference type="NCBI Taxonomy" id="2341112"/>
    <lineage>
        <taxon>Bacteria</taxon>
        <taxon>Pseudomonadati</taxon>
        <taxon>Pseudomonadota</taxon>
        <taxon>Alphaproteobacteria</taxon>
        <taxon>Hyphomicrobiales</taxon>
        <taxon>Rhizobiaceae</taxon>
        <taxon>Georhizobium</taxon>
    </lineage>
</organism>